<evidence type="ECO:0000313" key="1">
    <source>
        <dbReference type="EMBL" id="OGZ99356.1"/>
    </source>
</evidence>
<dbReference type="AlphaFoldDB" id="A0A1G2KIT0"/>
<sequence length="152" mass="18086">MVEGIRLTKEGKEQARKEALKKLTSQEYFSWFDRQKEILIQFREFMHQMRREGMEIGSLDRQIVDEVLASEINTAKLKDLTDKRVVARFSEIREFDQNRVLKIINLMIETAAEWGLDVDLNFERMTPEEMVKEIEKAYHARLFELQSGLDEE</sequence>
<gene>
    <name evidence="1" type="ORF">A3C07_03220</name>
</gene>
<organism evidence="1 2">
    <name type="scientific">Candidatus Sungbacteria bacterium RIFCSPHIGHO2_02_FULL_47_11</name>
    <dbReference type="NCBI Taxonomy" id="1802270"/>
    <lineage>
        <taxon>Bacteria</taxon>
        <taxon>Candidatus Sungiibacteriota</taxon>
    </lineage>
</organism>
<comment type="caution">
    <text evidence="1">The sequence shown here is derived from an EMBL/GenBank/DDBJ whole genome shotgun (WGS) entry which is preliminary data.</text>
</comment>
<name>A0A1G2KIT0_9BACT</name>
<protein>
    <submittedName>
        <fullName evidence="1">Uncharacterized protein</fullName>
    </submittedName>
</protein>
<proteinExistence type="predicted"/>
<dbReference type="EMBL" id="MHQI01000041">
    <property type="protein sequence ID" value="OGZ99356.1"/>
    <property type="molecule type" value="Genomic_DNA"/>
</dbReference>
<accession>A0A1G2KIT0</accession>
<reference evidence="1 2" key="1">
    <citation type="journal article" date="2016" name="Nat. Commun.">
        <title>Thousands of microbial genomes shed light on interconnected biogeochemical processes in an aquifer system.</title>
        <authorList>
            <person name="Anantharaman K."/>
            <person name="Brown C.T."/>
            <person name="Hug L.A."/>
            <person name="Sharon I."/>
            <person name="Castelle C.J."/>
            <person name="Probst A.J."/>
            <person name="Thomas B.C."/>
            <person name="Singh A."/>
            <person name="Wilkins M.J."/>
            <person name="Karaoz U."/>
            <person name="Brodie E.L."/>
            <person name="Williams K.H."/>
            <person name="Hubbard S.S."/>
            <person name="Banfield J.F."/>
        </authorList>
    </citation>
    <scope>NUCLEOTIDE SEQUENCE [LARGE SCALE GENOMIC DNA]</scope>
</reference>
<evidence type="ECO:0000313" key="2">
    <source>
        <dbReference type="Proteomes" id="UP000179023"/>
    </source>
</evidence>
<dbReference type="STRING" id="1802270.A3C07_03220"/>
<dbReference type="Proteomes" id="UP000179023">
    <property type="component" value="Unassembled WGS sequence"/>
</dbReference>